<gene>
    <name evidence="5" type="ORF">Bxe_C0507</name>
</gene>
<keyword evidence="2" id="KW-0479">Metal-binding</keyword>
<dbReference type="EMBL" id="CP000272">
    <property type="protein sequence ID" value="ABE36408.1"/>
    <property type="molecule type" value="Genomic_DNA"/>
</dbReference>
<dbReference type="RefSeq" id="WP_011493664.1">
    <property type="nucleotide sequence ID" value="NC_007953.1"/>
</dbReference>
<sequence>MVEGRALRERLRAGERLIGTFVKTPAPAVVEVLGRTGIDFAVLDAEHAPFDRTHVDACVLAGYAVGLPVLVRLRAASAQAVQSVLDLGAAGVIVPRVNDVATAKAMRQACEYSDAGRGFSNSPRVGNYGTLEQSALVAQERQRPIVICQVEDAAAVERIEDLAALDDVDGFLLGRADLAVSLGCGSLQDPAVQRAVDRVVAACRSAQRAAGIFLGQAAEIPEYIDKGVHFFVVGSDQSAMLSYFRAVARSVED</sequence>
<dbReference type="InterPro" id="IPR040442">
    <property type="entry name" value="Pyrv_kinase-like_dom_sf"/>
</dbReference>
<dbReference type="Gene3D" id="3.20.20.60">
    <property type="entry name" value="Phosphoenolpyruvate-binding domains"/>
    <property type="match status" value="1"/>
</dbReference>
<dbReference type="EC" id="4.1.2.-" evidence="5"/>
<protein>
    <submittedName>
        <fullName evidence="5">HpcH/HpaI aldolase</fullName>
        <ecNumber evidence="5">4.1.2.-</ecNumber>
    </submittedName>
</protein>
<dbReference type="InterPro" id="IPR015813">
    <property type="entry name" value="Pyrv/PenolPyrv_kinase-like_dom"/>
</dbReference>
<dbReference type="GO" id="GO:0016832">
    <property type="term" value="F:aldehyde-lyase activity"/>
    <property type="evidence" value="ECO:0007669"/>
    <property type="project" value="TreeGrafter"/>
</dbReference>
<dbReference type="InterPro" id="IPR005000">
    <property type="entry name" value="Aldolase/citrate-lyase_domain"/>
</dbReference>
<name>Q13HN1_PARXL</name>
<accession>Q13HN1</accession>
<dbReference type="eggNOG" id="COG3836">
    <property type="taxonomic scope" value="Bacteria"/>
</dbReference>
<evidence type="ECO:0000259" key="4">
    <source>
        <dbReference type="Pfam" id="PF03328"/>
    </source>
</evidence>
<dbReference type="STRING" id="266265.Bxe_C0507"/>
<dbReference type="PATRIC" id="fig|266265.5.peg.8266"/>
<dbReference type="PANTHER" id="PTHR30502">
    <property type="entry name" value="2-KETO-3-DEOXY-L-RHAMNONATE ALDOLASE"/>
    <property type="match status" value="1"/>
</dbReference>
<dbReference type="Pfam" id="PF03328">
    <property type="entry name" value="HpcH_HpaI"/>
    <property type="match status" value="1"/>
</dbReference>
<dbReference type="SUPFAM" id="SSF51621">
    <property type="entry name" value="Phosphoenolpyruvate/pyruvate domain"/>
    <property type="match status" value="1"/>
</dbReference>
<organism evidence="5 6">
    <name type="scientific">Paraburkholderia xenovorans (strain LB400)</name>
    <dbReference type="NCBI Taxonomy" id="266265"/>
    <lineage>
        <taxon>Bacteria</taxon>
        <taxon>Pseudomonadati</taxon>
        <taxon>Pseudomonadota</taxon>
        <taxon>Betaproteobacteria</taxon>
        <taxon>Burkholderiales</taxon>
        <taxon>Burkholderiaceae</taxon>
        <taxon>Paraburkholderia</taxon>
    </lineage>
</organism>
<evidence type="ECO:0000313" key="5">
    <source>
        <dbReference type="EMBL" id="ABE36408.1"/>
    </source>
</evidence>
<evidence type="ECO:0000256" key="2">
    <source>
        <dbReference type="ARBA" id="ARBA00022723"/>
    </source>
</evidence>
<dbReference type="PANTHER" id="PTHR30502:SF0">
    <property type="entry name" value="PHOSPHOENOLPYRUVATE CARBOXYLASE FAMILY PROTEIN"/>
    <property type="match status" value="1"/>
</dbReference>
<dbReference type="Proteomes" id="UP000001817">
    <property type="component" value="Chromosome 3"/>
</dbReference>
<dbReference type="AlphaFoldDB" id="Q13HN1"/>
<evidence type="ECO:0000256" key="3">
    <source>
        <dbReference type="ARBA" id="ARBA00023239"/>
    </source>
</evidence>
<dbReference type="KEGG" id="bxb:DR64_7939"/>
<evidence type="ECO:0000256" key="1">
    <source>
        <dbReference type="ARBA" id="ARBA00005568"/>
    </source>
</evidence>
<keyword evidence="3 5" id="KW-0456">Lyase</keyword>
<dbReference type="GO" id="GO:0005737">
    <property type="term" value="C:cytoplasm"/>
    <property type="evidence" value="ECO:0007669"/>
    <property type="project" value="TreeGrafter"/>
</dbReference>
<keyword evidence="6" id="KW-1185">Reference proteome</keyword>
<evidence type="ECO:0000313" key="6">
    <source>
        <dbReference type="Proteomes" id="UP000001817"/>
    </source>
</evidence>
<feature type="domain" description="HpcH/HpaI aldolase/citrate lyase" evidence="4">
    <location>
        <begin position="18"/>
        <end position="239"/>
    </location>
</feature>
<dbReference type="KEGG" id="bxe:Bxe_C0507"/>
<comment type="similarity">
    <text evidence="1">Belongs to the HpcH/HpaI aldolase family.</text>
</comment>
<reference evidence="5 6" key="1">
    <citation type="journal article" date="2006" name="Proc. Natl. Acad. Sci. U.S.A.">
        <title>Burkholderia xenovorans LB400 harbors a multi-replicon, 9.73-Mbp genome shaped for versatility.</title>
        <authorList>
            <person name="Chain P.S."/>
            <person name="Denef V.J."/>
            <person name="Konstantinidis K.T."/>
            <person name="Vergez L.M."/>
            <person name="Agullo L."/>
            <person name="Reyes V.L."/>
            <person name="Hauser L."/>
            <person name="Cordova M."/>
            <person name="Gomez L."/>
            <person name="Gonzalez M."/>
            <person name="Land M."/>
            <person name="Lao V."/>
            <person name="Larimer F."/>
            <person name="LiPuma J.J."/>
            <person name="Mahenthiralingam E."/>
            <person name="Malfatti S.A."/>
            <person name="Marx C.J."/>
            <person name="Parnell J.J."/>
            <person name="Ramette A."/>
            <person name="Richardson P."/>
            <person name="Seeger M."/>
            <person name="Smith D."/>
            <person name="Spilker T."/>
            <person name="Sul W.J."/>
            <person name="Tsoi T.V."/>
            <person name="Ulrich L.E."/>
            <person name="Zhulin I.B."/>
            <person name="Tiedje J.M."/>
        </authorList>
    </citation>
    <scope>NUCLEOTIDE SEQUENCE [LARGE SCALE GENOMIC DNA]</scope>
    <source>
        <strain evidence="5 6">LB400</strain>
    </source>
</reference>
<dbReference type="GO" id="GO:0046872">
    <property type="term" value="F:metal ion binding"/>
    <property type="evidence" value="ECO:0007669"/>
    <property type="project" value="UniProtKB-KW"/>
</dbReference>
<dbReference type="InterPro" id="IPR050251">
    <property type="entry name" value="HpcH-HpaI_aldolase"/>
</dbReference>
<proteinExistence type="inferred from homology"/>